<feature type="chain" id="PRO_5046900162" evidence="2">
    <location>
        <begin position="24"/>
        <end position="329"/>
    </location>
</feature>
<feature type="compositionally biased region" description="Low complexity" evidence="1">
    <location>
        <begin position="158"/>
        <end position="175"/>
    </location>
</feature>
<sequence length="329" mass="34412">MAIKNKLLVAFGLAGSVALGQNAASADSVDQYTIKAGDTLSAIASQYKTTVAQLAKDNNIENVDQIFVGKRLVIGQKTSQDKPAEQNAPAKQEAQTENTTSYTVKSGDNLWTLAQRFNTSVANLASLNNIQNPNQLSVGQILKTSGQAAPAANENQGDQASQADSQAQADSAAAKQKVDEEAAAQAKAAADARAAEQAKAQADADAVAQAKAQADANAAAQAKAQADADAAAQAKAQADADAAASAQNNDQAENDALQTLIMKESSGRTTARNGIYFGIGQLSPALRAQYGIFDSTDYNEQLRAMKLYIADRYGTAQNALAFHLSHNWY</sequence>
<dbReference type="SMART" id="SM00257">
    <property type="entry name" value="LysM"/>
    <property type="match status" value="2"/>
</dbReference>
<proteinExistence type="predicted"/>
<dbReference type="InterPro" id="IPR018392">
    <property type="entry name" value="LysM"/>
</dbReference>
<feature type="compositionally biased region" description="Polar residues" evidence="1">
    <location>
        <begin position="147"/>
        <end position="157"/>
    </location>
</feature>
<keyword evidence="5" id="KW-1185">Reference proteome</keyword>
<reference evidence="4 5" key="1">
    <citation type="submission" date="2022-06" db="EMBL/GenBank/DDBJ databases">
        <title>Fructobacillus taiwanensis sp. nov., isolated from the honeybee.</title>
        <authorList>
            <person name="Chen Y.-S."/>
            <person name="Wang L.-T."/>
            <person name="Lee Y.-S."/>
            <person name="Chang Y.-C."/>
            <person name="Wu H.-C."/>
            <person name="Liao C.-Y."/>
            <person name="Chen W.-H."/>
            <person name="Deng J.-N."/>
            <person name="Wang Y.-H."/>
        </authorList>
    </citation>
    <scope>NUCLEOTIDE SEQUENCE [LARGE SCALE GENOMIC DNA]</scope>
    <source>
        <strain evidence="4 5">W13</strain>
    </source>
</reference>
<feature type="compositionally biased region" description="Polar residues" evidence="1">
    <location>
        <begin position="93"/>
        <end position="102"/>
    </location>
</feature>
<keyword evidence="2" id="KW-0732">Signal</keyword>
<dbReference type="InterPro" id="IPR036779">
    <property type="entry name" value="LysM_dom_sf"/>
</dbReference>
<evidence type="ECO:0000313" key="4">
    <source>
        <dbReference type="EMBL" id="MCO0832101.1"/>
    </source>
</evidence>
<evidence type="ECO:0000256" key="2">
    <source>
        <dbReference type="SAM" id="SignalP"/>
    </source>
</evidence>
<dbReference type="CDD" id="cd00118">
    <property type="entry name" value="LysM"/>
    <property type="match status" value="2"/>
</dbReference>
<accession>A0ABT0ZQ28</accession>
<feature type="signal peptide" evidence="2">
    <location>
        <begin position="1"/>
        <end position="23"/>
    </location>
</feature>
<organism evidence="4 5">
    <name type="scientific">Fructobacillus apis</name>
    <dbReference type="NCBI Taxonomy" id="2935017"/>
    <lineage>
        <taxon>Bacteria</taxon>
        <taxon>Bacillati</taxon>
        <taxon>Bacillota</taxon>
        <taxon>Bacilli</taxon>
        <taxon>Lactobacillales</taxon>
        <taxon>Lactobacillaceae</taxon>
        <taxon>Fructobacillus</taxon>
    </lineage>
</organism>
<dbReference type="Gene3D" id="3.10.350.10">
    <property type="entry name" value="LysM domain"/>
    <property type="match status" value="2"/>
</dbReference>
<dbReference type="EMBL" id="JAMWYK010000002">
    <property type="protein sequence ID" value="MCO0832101.1"/>
    <property type="molecule type" value="Genomic_DNA"/>
</dbReference>
<evidence type="ECO:0000256" key="1">
    <source>
        <dbReference type="SAM" id="MobiDB-lite"/>
    </source>
</evidence>
<dbReference type="PANTHER" id="PTHR33734:SF22">
    <property type="entry name" value="MEMBRANE-BOUND LYTIC MUREIN TRANSGLYCOSYLASE D"/>
    <property type="match status" value="1"/>
</dbReference>
<evidence type="ECO:0000259" key="3">
    <source>
        <dbReference type="PROSITE" id="PS51782"/>
    </source>
</evidence>
<comment type="caution">
    <text evidence="4">The sequence shown here is derived from an EMBL/GenBank/DDBJ whole genome shotgun (WGS) entry which is preliminary data.</text>
</comment>
<protein>
    <submittedName>
        <fullName evidence="4">LysM peptidoglycan-binding domain-containing protein</fullName>
    </submittedName>
</protein>
<feature type="region of interest" description="Disordered" evidence="1">
    <location>
        <begin position="147"/>
        <end position="180"/>
    </location>
</feature>
<feature type="region of interest" description="Disordered" evidence="1">
    <location>
        <begin position="78"/>
        <end position="102"/>
    </location>
</feature>
<dbReference type="Pfam" id="PF01476">
    <property type="entry name" value="LysM"/>
    <property type="match status" value="2"/>
</dbReference>
<dbReference type="PROSITE" id="PS51782">
    <property type="entry name" value="LYSM"/>
    <property type="match status" value="2"/>
</dbReference>
<feature type="domain" description="LysM" evidence="3">
    <location>
        <begin position="100"/>
        <end position="144"/>
    </location>
</feature>
<feature type="domain" description="LysM" evidence="3">
    <location>
        <begin position="30"/>
        <end position="74"/>
    </location>
</feature>
<evidence type="ECO:0000313" key="5">
    <source>
        <dbReference type="Proteomes" id="UP001523234"/>
    </source>
</evidence>
<gene>
    <name evidence="4" type="ORF">NFX39_03225</name>
</gene>
<dbReference type="Proteomes" id="UP001523234">
    <property type="component" value="Unassembled WGS sequence"/>
</dbReference>
<dbReference type="PANTHER" id="PTHR33734">
    <property type="entry name" value="LYSM DOMAIN-CONTAINING GPI-ANCHORED PROTEIN 2"/>
    <property type="match status" value="1"/>
</dbReference>
<dbReference type="SUPFAM" id="SSF54106">
    <property type="entry name" value="LysM domain"/>
    <property type="match status" value="2"/>
</dbReference>
<dbReference type="RefSeq" id="WP_252442929.1">
    <property type="nucleotide sequence ID" value="NZ_JAMWYK010000002.1"/>
</dbReference>
<name>A0ABT0ZQ28_9LACO</name>